<keyword evidence="2" id="KW-1185">Reference proteome</keyword>
<keyword evidence="1" id="KW-0732">Signal</keyword>
<name>A0A0K0DSG2_STRER</name>
<proteinExistence type="predicted"/>
<feature type="chain" id="PRO_5005326935" evidence="1">
    <location>
        <begin position="18"/>
        <end position="183"/>
    </location>
</feature>
<protein>
    <submittedName>
        <fullName evidence="3">DUF148 domain-containing protein</fullName>
    </submittedName>
    <submittedName>
        <fullName evidence="4">SXP/RAL-2 family protein Ani s 5-like cation-binding domain-containing protein</fullName>
    </submittedName>
</protein>
<dbReference type="WBParaSite" id="SSTP_0000017200.1">
    <property type="protein sequence ID" value="SSTP_0000017200.1"/>
    <property type="gene ID" value="SSTP_0000017200"/>
</dbReference>
<dbReference type="AlphaFoldDB" id="A0A0K0DSG2"/>
<reference evidence="3" key="1">
    <citation type="submission" date="2015-08" db="UniProtKB">
        <authorList>
            <consortium name="WormBaseParasite"/>
        </authorList>
    </citation>
    <scope>IDENTIFICATION</scope>
</reference>
<dbReference type="Proteomes" id="UP000035681">
    <property type="component" value="Unplaced"/>
</dbReference>
<evidence type="ECO:0000313" key="2">
    <source>
        <dbReference type="Proteomes" id="UP000035681"/>
    </source>
</evidence>
<evidence type="ECO:0000313" key="4">
    <source>
        <dbReference type="WBParaSite" id="TCONS_00007327.p1"/>
    </source>
</evidence>
<accession>A0A0K0DSG2</accession>
<evidence type="ECO:0000313" key="3">
    <source>
        <dbReference type="WBParaSite" id="SSTP_0000017200.1"/>
    </source>
</evidence>
<dbReference type="WBParaSite" id="TCONS_00007327.p1">
    <property type="protein sequence ID" value="TCONS_00007327.p1"/>
    <property type="gene ID" value="XLOC_005357"/>
</dbReference>
<organism evidence="3">
    <name type="scientific">Strongyloides stercoralis</name>
    <name type="common">Threadworm</name>
    <dbReference type="NCBI Taxonomy" id="6248"/>
    <lineage>
        <taxon>Eukaryota</taxon>
        <taxon>Metazoa</taxon>
        <taxon>Ecdysozoa</taxon>
        <taxon>Nematoda</taxon>
        <taxon>Chromadorea</taxon>
        <taxon>Rhabditida</taxon>
        <taxon>Tylenchina</taxon>
        <taxon>Panagrolaimomorpha</taxon>
        <taxon>Strongyloidoidea</taxon>
        <taxon>Strongyloididae</taxon>
        <taxon>Strongyloides</taxon>
    </lineage>
</organism>
<sequence length="183" mass="21730">MKFIVLIFLSNISLIKGYLSHGFGSVYDNYFYNYDITRNFRNIDEIKNILDTVKSFNISKESLNTLHDNFLNFNVNSLRNEIMDLIYKHSDTVDRKMVKIWEKYQPPSALIDYLTELSEDKKMHISNLLKNNAWKAIDVIMNGQIYMIPSNKDMIQGLNFWRVTKHLLDKWLGKGKFQGWMSW</sequence>
<feature type="signal peptide" evidence="1">
    <location>
        <begin position="1"/>
        <end position="17"/>
    </location>
</feature>
<evidence type="ECO:0000256" key="1">
    <source>
        <dbReference type="SAM" id="SignalP"/>
    </source>
</evidence>